<comment type="similarity">
    <text evidence="1 2">Belongs to the arylamine N-acetyltransferase family.</text>
</comment>
<dbReference type="Gene3D" id="2.40.128.150">
    <property type="entry name" value="Cysteine proteinases"/>
    <property type="match status" value="1"/>
</dbReference>
<dbReference type="Gene3D" id="3.30.2140.10">
    <property type="entry name" value="Arylamine N-acetyltransferase"/>
    <property type="match status" value="1"/>
</dbReference>
<dbReference type="EMBL" id="QPJY01000012">
    <property type="protein sequence ID" value="RCX26016.1"/>
    <property type="molecule type" value="Genomic_DNA"/>
</dbReference>
<dbReference type="Proteomes" id="UP000252707">
    <property type="component" value="Unassembled WGS sequence"/>
</dbReference>
<evidence type="ECO:0000313" key="3">
    <source>
        <dbReference type="EMBL" id="RCX26016.1"/>
    </source>
</evidence>
<dbReference type="SUPFAM" id="SSF54001">
    <property type="entry name" value="Cysteine proteinases"/>
    <property type="match status" value="1"/>
</dbReference>
<dbReference type="InterPro" id="IPR001447">
    <property type="entry name" value="Arylamine_N-AcTrfase"/>
</dbReference>
<gene>
    <name evidence="3" type="ORF">DFQ59_11219</name>
</gene>
<reference evidence="3 4" key="1">
    <citation type="submission" date="2018-07" db="EMBL/GenBank/DDBJ databases">
        <title>Genomic Encyclopedia of Type Strains, Phase IV (KMG-IV): sequencing the most valuable type-strain genomes for metagenomic binning, comparative biology and taxonomic classification.</title>
        <authorList>
            <person name="Goeker M."/>
        </authorList>
    </citation>
    <scope>NUCLEOTIDE SEQUENCE [LARGE SCALE GENOMIC DNA]</scope>
    <source>
        <strain evidence="3 4">DSM 26407</strain>
    </source>
</reference>
<accession>A0A369BZM4</accession>
<dbReference type="Pfam" id="PF00797">
    <property type="entry name" value="Acetyltransf_2"/>
    <property type="match status" value="1"/>
</dbReference>
<evidence type="ECO:0000256" key="1">
    <source>
        <dbReference type="ARBA" id="ARBA00006547"/>
    </source>
</evidence>
<comment type="caution">
    <text evidence="3">The sequence shown here is derived from an EMBL/GenBank/DDBJ whole genome shotgun (WGS) entry which is preliminary data.</text>
</comment>
<dbReference type="GO" id="GO:0016407">
    <property type="term" value="F:acetyltransferase activity"/>
    <property type="evidence" value="ECO:0007669"/>
    <property type="project" value="InterPro"/>
</dbReference>
<dbReference type="InterPro" id="IPR038765">
    <property type="entry name" value="Papain-like_cys_pep_sf"/>
</dbReference>
<organism evidence="3 4">
    <name type="scientific">Thioalbus denitrificans</name>
    <dbReference type="NCBI Taxonomy" id="547122"/>
    <lineage>
        <taxon>Bacteria</taxon>
        <taxon>Pseudomonadati</taxon>
        <taxon>Pseudomonadota</taxon>
        <taxon>Gammaproteobacteria</taxon>
        <taxon>Chromatiales</taxon>
        <taxon>Ectothiorhodospiraceae</taxon>
        <taxon>Thioalbus</taxon>
    </lineage>
</organism>
<keyword evidence="3" id="KW-0808">Transferase</keyword>
<dbReference type="PANTHER" id="PTHR11786:SF0">
    <property type="entry name" value="ARYLAMINE N-ACETYLTRANSFERASE 4-RELATED"/>
    <property type="match status" value="1"/>
</dbReference>
<dbReference type="PRINTS" id="PR01543">
    <property type="entry name" value="ANATRNSFRASE"/>
</dbReference>
<keyword evidence="4" id="KW-1185">Reference proteome</keyword>
<dbReference type="OrthoDB" id="7181050at2"/>
<evidence type="ECO:0000313" key="4">
    <source>
        <dbReference type="Proteomes" id="UP000252707"/>
    </source>
</evidence>
<dbReference type="PANTHER" id="PTHR11786">
    <property type="entry name" value="N-HYDROXYARYLAMINE O-ACETYLTRANSFERASE"/>
    <property type="match status" value="1"/>
</dbReference>
<evidence type="ECO:0000256" key="2">
    <source>
        <dbReference type="RuleBase" id="RU003452"/>
    </source>
</evidence>
<sequence length="270" mass="29207">MAGPGFPLDAYLERIGAGGPFDTGAESLHRLHTAQVFAIPFENLDIHLGRDISLAPAALAEKLIGRRRGGYCFELNGLLSLALGALGHAPRPCLARVLYGRPGPGPRTHQVLLLELGGRTWLADVGFGGPGLRAPIPLEPGRVDAQYGERYRLRRDPSLGLVLQQESGEGWQDLYAFSAELTLPADIDMANFFTSRWPGSPFRQRRICALAMPSGRVTLSDFELAIRQGGTLRRETLEPGPAYLEALVTHFGLELDVAYDAFAAPAPSTP</sequence>
<name>A0A369BZM4_9GAMM</name>
<dbReference type="RefSeq" id="WP_114280917.1">
    <property type="nucleotide sequence ID" value="NZ_QPJY01000012.1"/>
</dbReference>
<protein>
    <submittedName>
        <fullName evidence="3">N-hydroxyarylamine O-acetyltransferase</fullName>
    </submittedName>
</protein>
<proteinExistence type="inferred from homology"/>
<dbReference type="AlphaFoldDB" id="A0A369BZM4"/>